<name>A0A399RRB5_9PROT</name>
<gene>
    <name evidence="1" type="ORF">D1223_00905</name>
</gene>
<reference evidence="1 2" key="1">
    <citation type="submission" date="2018-08" db="EMBL/GenBank/DDBJ databases">
        <title>Henriciella mobilis sp. nov., isolated from seawater.</title>
        <authorList>
            <person name="Cheng H."/>
            <person name="Wu Y.-H."/>
            <person name="Xu X.-W."/>
            <person name="Guo L.-L."/>
        </authorList>
    </citation>
    <scope>NUCLEOTIDE SEQUENCE [LARGE SCALE GENOMIC DNA]</scope>
    <source>
        <strain evidence="1 2">JN25</strain>
    </source>
</reference>
<dbReference type="EMBL" id="QWFX01000005">
    <property type="protein sequence ID" value="RIJ32447.1"/>
    <property type="molecule type" value="Genomic_DNA"/>
</dbReference>
<comment type="caution">
    <text evidence="1">The sequence shown here is derived from an EMBL/GenBank/DDBJ whole genome shotgun (WGS) entry which is preliminary data.</text>
</comment>
<accession>A0A399RRB5</accession>
<organism evidence="1 2">
    <name type="scientific">Henriciella mobilis</name>
    <dbReference type="NCBI Taxonomy" id="2305467"/>
    <lineage>
        <taxon>Bacteria</taxon>
        <taxon>Pseudomonadati</taxon>
        <taxon>Pseudomonadota</taxon>
        <taxon>Alphaproteobacteria</taxon>
        <taxon>Hyphomonadales</taxon>
        <taxon>Hyphomonadaceae</taxon>
        <taxon>Henriciella</taxon>
    </lineage>
</organism>
<evidence type="ECO:0000313" key="1">
    <source>
        <dbReference type="EMBL" id="RIJ32447.1"/>
    </source>
</evidence>
<evidence type="ECO:0000313" key="2">
    <source>
        <dbReference type="Proteomes" id="UP000266385"/>
    </source>
</evidence>
<dbReference type="PROSITE" id="PS51257">
    <property type="entry name" value="PROKAR_LIPOPROTEIN"/>
    <property type="match status" value="1"/>
</dbReference>
<proteinExistence type="predicted"/>
<protein>
    <recommendedName>
        <fullName evidence="3">Lipoprotein</fullName>
    </recommendedName>
</protein>
<dbReference type="OrthoDB" id="282364at2"/>
<keyword evidence="2" id="KW-1185">Reference proteome</keyword>
<evidence type="ECO:0008006" key="3">
    <source>
        <dbReference type="Google" id="ProtNLM"/>
    </source>
</evidence>
<dbReference type="Proteomes" id="UP000266385">
    <property type="component" value="Unassembled WGS sequence"/>
</dbReference>
<dbReference type="AlphaFoldDB" id="A0A399RRB5"/>
<sequence length="362" mass="38463">MGSFVRFLVAGLCSLAVLTGCASHRGAGTISPSGYAYNEAIAKTKSEQLLLNLVRLKYRDPIVFMDIDGITTQHQYVFSASAENLIPFRNTADGSSLIIPGASVSETPTTVYKPLDSSQFAQDLLAPIAPETVVLLANSGWSVERLMACCIERIGPLSNAASVSGPTPATIPDNYAFRQMAGLVRELQQEERVTIERLPGGEGAGTHLVIDAVDTDVCAPLRALLEAPDCAMEFRLVAKDSGRQADAAFAQTRTVLGALYTLSHAVDVPPAHLDAGLTTQSGVASARTPDWAAYLGNIFEVRAGASEPAGAAVKIFYRDHWYWIDDQDLQSKTTFNLVTFLLALQSAASDGASPLLTINAGG</sequence>
<dbReference type="RefSeq" id="WP_119374528.1">
    <property type="nucleotide sequence ID" value="NZ_QWFX01000005.1"/>
</dbReference>